<accession>A0A4V4HU30</accession>
<dbReference type="EMBL" id="PQXL01000286">
    <property type="protein sequence ID" value="THV47826.1"/>
    <property type="molecule type" value="Genomic_DNA"/>
</dbReference>
<dbReference type="OrthoDB" id="10432816at2759"/>
<gene>
    <name evidence="1" type="ORF">BGAL_0286g00100</name>
</gene>
<dbReference type="Proteomes" id="UP000308671">
    <property type="component" value="Unassembled WGS sequence"/>
</dbReference>
<keyword evidence="2" id="KW-1185">Reference proteome</keyword>
<organism evidence="1 2">
    <name type="scientific">Botrytis galanthina</name>
    <dbReference type="NCBI Taxonomy" id="278940"/>
    <lineage>
        <taxon>Eukaryota</taxon>
        <taxon>Fungi</taxon>
        <taxon>Dikarya</taxon>
        <taxon>Ascomycota</taxon>
        <taxon>Pezizomycotina</taxon>
        <taxon>Leotiomycetes</taxon>
        <taxon>Helotiales</taxon>
        <taxon>Sclerotiniaceae</taxon>
        <taxon>Botrytis</taxon>
    </lineage>
</organism>
<evidence type="ECO:0000313" key="2">
    <source>
        <dbReference type="Proteomes" id="UP000308671"/>
    </source>
</evidence>
<sequence length="117" mass="13411">MSLNESLAQIENSNNLSKKPEACYSHMVDISSFQHPQHLLESFDHIQVDRSCMIYTTNAIPKPHNINSPIHCGCAPIVGAKKENLLLKAEDIRLETWSKLRRRYIVFRENALPSFGY</sequence>
<dbReference type="AlphaFoldDB" id="A0A4V4HU30"/>
<protein>
    <submittedName>
        <fullName evidence="1">Uncharacterized protein</fullName>
    </submittedName>
</protein>
<comment type="caution">
    <text evidence="1">The sequence shown here is derived from an EMBL/GenBank/DDBJ whole genome shotgun (WGS) entry which is preliminary data.</text>
</comment>
<evidence type="ECO:0000313" key="1">
    <source>
        <dbReference type="EMBL" id="THV47826.1"/>
    </source>
</evidence>
<reference evidence="1 2" key="1">
    <citation type="submission" date="2017-12" db="EMBL/GenBank/DDBJ databases">
        <title>Comparative genomics of Botrytis spp.</title>
        <authorList>
            <person name="Valero-Jimenez C.A."/>
            <person name="Tapia P."/>
            <person name="Veloso J."/>
            <person name="Silva-Moreno E."/>
            <person name="Staats M."/>
            <person name="Valdes J.H."/>
            <person name="Van Kan J.A.L."/>
        </authorList>
    </citation>
    <scope>NUCLEOTIDE SEQUENCE [LARGE SCALE GENOMIC DNA]</scope>
    <source>
        <strain evidence="1 2">MUCL435</strain>
    </source>
</reference>
<name>A0A4V4HU30_9HELO</name>
<proteinExistence type="predicted"/>